<dbReference type="PANTHER" id="PTHR39321">
    <property type="entry name" value="NICOTINATE-NUCLEOTIDE ADENYLYLTRANSFERASE-RELATED"/>
    <property type="match status" value="1"/>
</dbReference>
<evidence type="ECO:0000313" key="13">
    <source>
        <dbReference type="Proteomes" id="UP000324831"/>
    </source>
</evidence>
<accession>A0A478FPH2</accession>
<evidence type="ECO:0000256" key="7">
    <source>
        <dbReference type="ARBA" id="ARBA00022840"/>
    </source>
</evidence>
<dbReference type="InterPro" id="IPR004821">
    <property type="entry name" value="Cyt_trans-like"/>
</dbReference>
<dbReference type="AlphaFoldDB" id="A0A478FPH2"/>
<comment type="caution">
    <text evidence="12">The sequence shown here is derived from an EMBL/GenBank/DDBJ whole genome shotgun (WGS) entry which is preliminary data.</text>
</comment>
<evidence type="ECO:0000256" key="8">
    <source>
        <dbReference type="ARBA" id="ARBA00023027"/>
    </source>
</evidence>
<dbReference type="GO" id="GO:0004515">
    <property type="term" value="F:nicotinate-nucleotide adenylyltransferase activity"/>
    <property type="evidence" value="ECO:0007669"/>
    <property type="project" value="UniProtKB-UniRule"/>
</dbReference>
<evidence type="ECO:0000256" key="3">
    <source>
        <dbReference type="ARBA" id="ARBA00022642"/>
    </source>
</evidence>
<evidence type="ECO:0000259" key="11">
    <source>
        <dbReference type="Pfam" id="PF01467"/>
    </source>
</evidence>
<evidence type="ECO:0000256" key="2">
    <source>
        <dbReference type="ARBA" id="ARBA00005019"/>
    </source>
</evidence>
<proteinExistence type="inferred from homology"/>
<dbReference type="Proteomes" id="UP000324831">
    <property type="component" value="Unassembled WGS sequence"/>
</dbReference>
<protein>
    <recommendedName>
        <fullName evidence="10">Probable nicotinate-nucleotide adenylyltransferase</fullName>
        <ecNumber evidence="10">2.7.7.18</ecNumber>
    </recommendedName>
    <alternativeName>
        <fullName evidence="10">Deamido-NAD(+) diphosphorylase</fullName>
    </alternativeName>
    <alternativeName>
        <fullName evidence="10">Deamido-NAD(+) pyrophosphorylase</fullName>
    </alternativeName>
    <alternativeName>
        <fullName evidence="10">Nicotinate mononucleotide adenylyltransferase</fullName>
        <shortName evidence="10">NaMN adenylyltransferase</shortName>
    </alternativeName>
</protein>
<dbReference type="SUPFAM" id="SSF52374">
    <property type="entry name" value="Nucleotidylyl transferase"/>
    <property type="match status" value="1"/>
</dbReference>
<dbReference type="PANTHER" id="PTHR39321:SF3">
    <property type="entry name" value="PHOSPHOPANTETHEINE ADENYLYLTRANSFERASE"/>
    <property type="match status" value="1"/>
</dbReference>
<comment type="catalytic activity">
    <reaction evidence="9 10">
        <text>nicotinate beta-D-ribonucleotide + ATP + H(+) = deamido-NAD(+) + diphosphate</text>
        <dbReference type="Rhea" id="RHEA:22860"/>
        <dbReference type="ChEBI" id="CHEBI:15378"/>
        <dbReference type="ChEBI" id="CHEBI:30616"/>
        <dbReference type="ChEBI" id="CHEBI:33019"/>
        <dbReference type="ChEBI" id="CHEBI:57502"/>
        <dbReference type="ChEBI" id="CHEBI:58437"/>
        <dbReference type="EC" id="2.7.7.18"/>
    </reaction>
</comment>
<dbReference type="InterPro" id="IPR005248">
    <property type="entry name" value="NadD/NMNAT"/>
</dbReference>
<feature type="domain" description="Cytidyltransferase-like" evidence="11">
    <location>
        <begin position="10"/>
        <end position="166"/>
    </location>
</feature>
<keyword evidence="6 10" id="KW-0547">Nucleotide-binding</keyword>
<keyword evidence="3 10" id="KW-0662">Pyridine nucleotide biosynthesis</keyword>
<gene>
    <name evidence="10 12" type="primary">nadD</name>
    <name evidence="12" type="ORF">MHSWG343_02280</name>
</gene>
<sequence length="189" mass="22040">MPKIKIRIGIFGGSFNPVHEGHINIAKFAIERLKLDELIFLPCFQSVDKTQAEYASPEHRVSMLLLVLPEKCSISAYEIGLGRPVETIETLRHFREIYKEAELFFILGEDNLETIDTWEEYKKLDEYARLVVFRRNNNKKPLTKGLRVTFMDNELWNYSSSSIREKDTSGLDIKVEVYIRENKLYGYVG</sequence>
<dbReference type="GO" id="GO:0009435">
    <property type="term" value="P:NAD+ biosynthetic process"/>
    <property type="evidence" value="ECO:0007669"/>
    <property type="project" value="UniProtKB-UniRule"/>
</dbReference>
<reference evidence="12 13" key="1">
    <citation type="submission" date="2019-01" db="EMBL/GenBank/DDBJ databases">
        <title>Draft genome sequences of Candidatus Mycoplasma haemohominis SWG34-3 identified from a patient with pyrexia, anemia and liver dysfunction.</title>
        <authorList>
            <person name="Sekizuka T."/>
            <person name="Hattori N."/>
            <person name="Katano H."/>
            <person name="Takuma T."/>
            <person name="Ito T."/>
            <person name="Arai N."/>
            <person name="Yanai R."/>
            <person name="Ishii S."/>
            <person name="Miura Y."/>
            <person name="Tokunaga T."/>
            <person name="Watanabe H."/>
            <person name="Nomura N."/>
            <person name="Eguchi J."/>
            <person name="Arai T."/>
            <person name="Hasegawa H."/>
            <person name="Nakamaki T."/>
            <person name="Wakita T."/>
            <person name="Niki Y."/>
            <person name="Kuroda M."/>
        </authorList>
    </citation>
    <scope>NUCLEOTIDE SEQUENCE [LARGE SCALE GENOMIC DNA]</scope>
    <source>
        <strain evidence="12">SWG34-3</strain>
    </source>
</reference>
<keyword evidence="7 10" id="KW-0067">ATP-binding</keyword>
<evidence type="ECO:0000313" key="12">
    <source>
        <dbReference type="EMBL" id="GCE63243.1"/>
    </source>
</evidence>
<organism evidence="12 13">
    <name type="scientific">Candidatus Mycoplasma haematohominis</name>
    <dbReference type="NCBI Taxonomy" id="1494318"/>
    <lineage>
        <taxon>Bacteria</taxon>
        <taxon>Bacillati</taxon>
        <taxon>Mycoplasmatota</taxon>
        <taxon>Mollicutes</taxon>
        <taxon>Mycoplasmataceae</taxon>
        <taxon>Mycoplasma</taxon>
    </lineage>
</organism>
<evidence type="ECO:0000256" key="5">
    <source>
        <dbReference type="ARBA" id="ARBA00022695"/>
    </source>
</evidence>
<dbReference type="EC" id="2.7.7.18" evidence="10"/>
<dbReference type="CDD" id="cd02165">
    <property type="entry name" value="NMNAT"/>
    <property type="match status" value="1"/>
</dbReference>
<evidence type="ECO:0000256" key="6">
    <source>
        <dbReference type="ARBA" id="ARBA00022741"/>
    </source>
</evidence>
<dbReference type="Pfam" id="PF01467">
    <property type="entry name" value="CTP_transf_like"/>
    <property type="match status" value="1"/>
</dbReference>
<evidence type="ECO:0000256" key="1">
    <source>
        <dbReference type="ARBA" id="ARBA00002324"/>
    </source>
</evidence>
<comment type="function">
    <text evidence="1 10">Catalyzes the reversible adenylation of nicotinate mononucleotide (NaMN) to nicotinic acid adenine dinucleotide (NaAD).</text>
</comment>
<keyword evidence="4 10" id="KW-0808">Transferase</keyword>
<evidence type="ECO:0000256" key="10">
    <source>
        <dbReference type="HAMAP-Rule" id="MF_00244"/>
    </source>
</evidence>
<dbReference type="Gene3D" id="3.40.50.620">
    <property type="entry name" value="HUPs"/>
    <property type="match status" value="1"/>
</dbReference>
<keyword evidence="8 10" id="KW-0520">NAD</keyword>
<keyword evidence="5 10" id="KW-0548">Nucleotidyltransferase</keyword>
<evidence type="ECO:0000256" key="4">
    <source>
        <dbReference type="ARBA" id="ARBA00022679"/>
    </source>
</evidence>
<evidence type="ECO:0000256" key="9">
    <source>
        <dbReference type="ARBA" id="ARBA00048721"/>
    </source>
</evidence>
<comment type="similarity">
    <text evidence="10">Belongs to the NadD family.</text>
</comment>
<dbReference type="InterPro" id="IPR014729">
    <property type="entry name" value="Rossmann-like_a/b/a_fold"/>
</dbReference>
<name>A0A478FPH2_9MOLU</name>
<comment type="pathway">
    <text evidence="2 10">Cofactor biosynthesis; NAD(+) biosynthesis; deamido-NAD(+) from nicotinate D-ribonucleotide: step 1/1.</text>
</comment>
<dbReference type="UniPathway" id="UPA00253">
    <property type="reaction ID" value="UER00332"/>
</dbReference>
<dbReference type="EMBL" id="BIMN01000001">
    <property type="protein sequence ID" value="GCE63243.1"/>
    <property type="molecule type" value="Genomic_DNA"/>
</dbReference>
<dbReference type="NCBIfam" id="TIGR00482">
    <property type="entry name" value="nicotinate (nicotinamide) nucleotide adenylyltransferase"/>
    <property type="match status" value="1"/>
</dbReference>
<dbReference type="GO" id="GO:0005524">
    <property type="term" value="F:ATP binding"/>
    <property type="evidence" value="ECO:0007669"/>
    <property type="project" value="UniProtKB-KW"/>
</dbReference>
<dbReference type="NCBIfam" id="TIGR00125">
    <property type="entry name" value="cyt_tran_rel"/>
    <property type="match status" value="1"/>
</dbReference>
<dbReference type="HAMAP" id="MF_00244">
    <property type="entry name" value="NaMN_adenylyltr"/>
    <property type="match status" value="1"/>
</dbReference>